<dbReference type="SUPFAM" id="SSF55120">
    <property type="entry name" value="Pseudouridine synthase"/>
    <property type="match status" value="1"/>
</dbReference>
<dbReference type="EMBL" id="FNOI01000008">
    <property type="protein sequence ID" value="SDX49605.1"/>
    <property type="molecule type" value="Genomic_DNA"/>
</dbReference>
<reference evidence="9" key="1">
    <citation type="submission" date="2016-10" db="EMBL/GenBank/DDBJ databases">
        <authorList>
            <person name="Varghese N."/>
            <person name="Submissions S."/>
        </authorList>
    </citation>
    <scope>NUCLEOTIDE SEQUENCE [LARGE SCALE GENOMIC DNA]</scope>
    <source>
        <strain evidence="9">DSM 26922</strain>
    </source>
</reference>
<dbReference type="PANTHER" id="PTHR13767">
    <property type="entry name" value="TRNA-PSEUDOURIDINE SYNTHASE"/>
    <property type="match status" value="1"/>
</dbReference>
<evidence type="ECO:0000256" key="4">
    <source>
        <dbReference type="ARBA" id="ARBA00023235"/>
    </source>
</evidence>
<feature type="active site" description="Nucleophile" evidence="5">
    <location>
        <position position="47"/>
    </location>
</feature>
<accession>A0A1H3C6A8</accession>
<feature type="domain" description="Pseudouridine synthase II N-terminal" evidence="6">
    <location>
        <begin position="32"/>
        <end position="180"/>
    </location>
</feature>
<feature type="domain" description="tRNA pseudouridylate synthase B C-terminal" evidence="7">
    <location>
        <begin position="181"/>
        <end position="239"/>
    </location>
</feature>
<dbReference type="Pfam" id="PF16198">
    <property type="entry name" value="TruB_C_2"/>
    <property type="match status" value="1"/>
</dbReference>
<comment type="catalytic activity">
    <reaction evidence="1 5">
        <text>uridine(55) in tRNA = pseudouridine(55) in tRNA</text>
        <dbReference type="Rhea" id="RHEA:42532"/>
        <dbReference type="Rhea" id="RHEA-COMP:10101"/>
        <dbReference type="Rhea" id="RHEA-COMP:10102"/>
        <dbReference type="ChEBI" id="CHEBI:65314"/>
        <dbReference type="ChEBI" id="CHEBI:65315"/>
        <dbReference type="EC" id="5.4.99.25"/>
    </reaction>
</comment>
<dbReference type="GO" id="GO:0031119">
    <property type="term" value="P:tRNA pseudouridine synthesis"/>
    <property type="evidence" value="ECO:0007669"/>
    <property type="project" value="UniProtKB-UniRule"/>
</dbReference>
<name>A0A1H3C6A8_9RHOB</name>
<keyword evidence="9" id="KW-1185">Reference proteome</keyword>
<evidence type="ECO:0000256" key="2">
    <source>
        <dbReference type="ARBA" id="ARBA00005642"/>
    </source>
</evidence>
<gene>
    <name evidence="5" type="primary">truB</name>
    <name evidence="8" type="ORF">SAMN04488001_3365</name>
</gene>
<organism evidence="8 9">
    <name type="scientific">Litoreibacter albidus</name>
    <dbReference type="NCBI Taxonomy" id="670155"/>
    <lineage>
        <taxon>Bacteria</taxon>
        <taxon>Pseudomonadati</taxon>
        <taxon>Pseudomonadota</taxon>
        <taxon>Alphaproteobacteria</taxon>
        <taxon>Rhodobacterales</taxon>
        <taxon>Roseobacteraceae</taxon>
        <taxon>Litoreibacter</taxon>
    </lineage>
</organism>
<dbReference type="STRING" id="670155.SAMN04488001_3365"/>
<dbReference type="NCBIfam" id="TIGR00431">
    <property type="entry name" value="TruB"/>
    <property type="match status" value="1"/>
</dbReference>
<protein>
    <recommendedName>
        <fullName evidence="5">tRNA pseudouridine synthase B</fullName>
        <ecNumber evidence="5">5.4.99.25</ecNumber>
    </recommendedName>
    <alternativeName>
        <fullName evidence="5">tRNA pseudouridine(55) synthase</fullName>
        <shortName evidence="5">Psi55 synthase</shortName>
    </alternativeName>
    <alternativeName>
        <fullName evidence="5">tRNA pseudouridylate synthase</fullName>
    </alternativeName>
    <alternativeName>
        <fullName evidence="5">tRNA-uridine isomerase</fullName>
    </alternativeName>
</protein>
<dbReference type="GO" id="GO:1990481">
    <property type="term" value="P:mRNA pseudouridine synthesis"/>
    <property type="evidence" value="ECO:0007669"/>
    <property type="project" value="TreeGrafter"/>
</dbReference>
<dbReference type="CDD" id="cd02573">
    <property type="entry name" value="PseudoU_synth_EcTruB"/>
    <property type="match status" value="1"/>
</dbReference>
<dbReference type="InterPro" id="IPR020103">
    <property type="entry name" value="PsdUridine_synth_cat_dom_sf"/>
</dbReference>
<dbReference type="InterPro" id="IPR002501">
    <property type="entry name" value="PsdUridine_synth_N"/>
</dbReference>
<comment type="function">
    <text evidence="5">Responsible for synthesis of pseudouridine from uracil-55 in the psi GC loop of transfer RNAs.</text>
</comment>
<comment type="similarity">
    <text evidence="2 5">Belongs to the pseudouridine synthase TruB family. Type 1 subfamily.</text>
</comment>
<dbReference type="InterPro" id="IPR014780">
    <property type="entry name" value="tRNA_psdUridine_synth_TruB"/>
</dbReference>
<evidence type="ECO:0000259" key="6">
    <source>
        <dbReference type="Pfam" id="PF01509"/>
    </source>
</evidence>
<dbReference type="OrthoDB" id="9802309at2"/>
<evidence type="ECO:0000259" key="7">
    <source>
        <dbReference type="Pfam" id="PF16198"/>
    </source>
</evidence>
<dbReference type="PANTHER" id="PTHR13767:SF2">
    <property type="entry name" value="PSEUDOURIDYLATE SYNTHASE TRUB1"/>
    <property type="match status" value="1"/>
</dbReference>
<keyword evidence="3 5" id="KW-0819">tRNA processing</keyword>
<evidence type="ECO:0000313" key="9">
    <source>
        <dbReference type="Proteomes" id="UP000199441"/>
    </source>
</evidence>
<evidence type="ECO:0000313" key="8">
    <source>
        <dbReference type="EMBL" id="SDX49605.1"/>
    </source>
</evidence>
<dbReference type="Gene3D" id="3.30.2350.10">
    <property type="entry name" value="Pseudouridine synthase"/>
    <property type="match status" value="1"/>
</dbReference>
<dbReference type="AlphaFoldDB" id="A0A1H3C6A8"/>
<sequence>MGRRKKGRDISGWVVIDKPAGITSTSVVNKVRWAFDAKKAGHAGTLDPDATGVLAIALGEATKTVPFITDAMKAYQFTVRLGRATNTDDAEGEVVAESDARPSDDEIIAALPAFVGDVMQVPPKFSAVKIDGQRAYKLARDGEDVEIAARPLFVEALTFVARPDADHVTLEMVCGKGGYVRSIARDLGAALGCHGHVRELRRIWSGPFDVEDGVTLEELEAVAKTDAIMDFLGPLEIGLADLPELPTTESGAVKLRNGNPGLVIGSSVEYGDEAWASLNGQAVAVGRYKAGELHPSRVFNTAQSTISE</sequence>
<dbReference type="GO" id="GO:0160148">
    <property type="term" value="F:tRNA pseudouridine(55) synthase activity"/>
    <property type="evidence" value="ECO:0007669"/>
    <property type="project" value="UniProtKB-EC"/>
</dbReference>
<evidence type="ECO:0000256" key="1">
    <source>
        <dbReference type="ARBA" id="ARBA00000385"/>
    </source>
</evidence>
<evidence type="ECO:0000256" key="5">
    <source>
        <dbReference type="HAMAP-Rule" id="MF_01080"/>
    </source>
</evidence>
<dbReference type="Pfam" id="PF01509">
    <property type="entry name" value="TruB_N"/>
    <property type="match status" value="1"/>
</dbReference>
<dbReference type="EC" id="5.4.99.25" evidence="5"/>
<dbReference type="GO" id="GO:0003723">
    <property type="term" value="F:RNA binding"/>
    <property type="evidence" value="ECO:0007669"/>
    <property type="project" value="InterPro"/>
</dbReference>
<proteinExistence type="inferred from homology"/>
<dbReference type="InterPro" id="IPR032819">
    <property type="entry name" value="TruB_C"/>
</dbReference>
<dbReference type="RefSeq" id="WP_089948088.1">
    <property type="nucleotide sequence ID" value="NZ_FNOI01000008.1"/>
</dbReference>
<keyword evidence="4 5" id="KW-0413">Isomerase</keyword>
<dbReference type="Proteomes" id="UP000199441">
    <property type="component" value="Unassembled WGS sequence"/>
</dbReference>
<evidence type="ECO:0000256" key="3">
    <source>
        <dbReference type="ARBA" id="ARBA00022694"/>
    </source>
</evidence>
<dbReference type="HAMAP" id="MF_01080">
    <property type="entry name" value="TruB_bact"/>
    <property type="match status" value="1"/>
</dbReference>